<dbReference type="Pfam" id="PF00486">
    <property type="entry name" value="Trans_reg_C"/>
    <property type="match status" value="1"/>
</dbReference>
<keyword evidence="6 10" id="KW-0238">DNA-binding</keyword>
<keyword evidence="7" id="KW-0804">Transcription</keyword>
<comment type="caution">
    <text evidence="14">The sequence shown here is derived from an EMBL/GenBank/DDBJ whole genome shotgun (WGS) entry which is preliminary data.</text>
</comment>
<dbReference type="GO" id="GO:0000156">
    <property type="term" value="F:phosphorelay response regulator activity"/>
    <property type="evidence" value="ECO:0007669"/>
    <property type="project" value="TreeGrafter"/>
</dbReference>
<evidence type="ECO:0000256" key="11">
    <source>
        <dbReference type="SAM" id="MobiDB-lite"/>
    </source>
</evidence>
<dbReference type="SMART" id="SM00862">
    <property type="entry name" value="Trans_reg_C"/>
    <property type="match status" value="1"/>
</dbReference>
<dbReference type="InterPro" id="IPR001867">
    <property type="entry name" value="OmpR/PhoB-type_DNA-bd"/>
</dbReference>
<dbReference type="GO" id="GO:0006355">
    <property type="term" value="P:regulation of DNA-templated transcription"/>
    <property type="evidence" value="ECO:0007669"/>
    <property type="project" value="InterPro"/>
</dbReference>
<dbReference type="InterPro" id="IPR016032">
    <property type="entry name" value="Sig_transdc_resp-reg_C-effctor"/>
</dbReference>
<gene>
    <name evidence="14" type="ORF">GCM10011494_03220</name>
</gene>
<dbReference type="EMBL" id="BMHK01000002">
    <property type="protein sequence ID" value="GGB88269.1"/>
    <property type="molecule type" value="Genomic_DNA"/>
</dbReference>
<evidence type="ECO:0000256" key="2">
    <source>
        <dbReference type="ARBA" id="ARBA00022490"/>
    </source>
</evidence>
<dbReference type="Gene3D" id="3.40.50.2300">
    <property type="match status" value="1"/>
</dbReference>
<keyword evidence="2" id="KW-0963">Cytoplasm</keyword>
<comment type="subcellular location">
    <subcellularLocation>
        <location evidence="1">Cytoplasm</location>
    </subcellularLocation>
</comment>
<dbReference type="InterPro" id="IPR039420">
    <property type="entry name" value="WalR-like"/>
</dbReference>
<evidence type="ECO:0000256" key="6">
    <source>
        <dbReference type="ARBA" id="ARBA00023125"/>
    </source>
</evidence>
<proteinExistence type="predicted"/>
<evidence type="ECO:0000259" key="13">
    <source>
        <dbReference type="PROSITE" id="PS51755"/>
    </source>
</evidence>
<evidence type="ECO:0000256" key="10">
    <source>
        <dbReference type="PROSITE-ProRule" id="PRU01091"/>
    </source>
</evidence>
<evidence type="ECO:0000313" key="14">
    <source>
        <dbReference type="EMBL" id="GGB88269.1"/>
    </source>
</evidence>
<dbReference type="SUPFAM" id="SSF52172">
    <property type="entry name" value="CheY-like"/>
    <property type="match status" value="1"/>
</dbReference>
<evidence type="ECO:0000256" key="8">
    <source>
        <dbReference type="ARBA" id="ARBA00067337"/>
    </source>
</evidence>
<dbReference type="Gene3D" id="1.10.10.10">
    <property type="entry name" value="Winged helix-like DNA-binding domain superfamily/Winged helix DNA-binding domain"/>
    <property type="match status" value="1"/>
</dbReference>
<evidence type="ECO:0000256" key="9">
    <source>
        <dbReference type="PROSITE-ProRule" id="PRU00169"/>
    </source>
</evidence>
<dbReference type="InterPro" id="IPR011006">
    <property type="entry name" value="CheY-like_superfamily"/>
</dbReference>
<accession>A0A916TP74</accession>
<dbReference type="Pfam" id="PF00072">
    <property type="entry name" value="Response_reg"/>
    <property type="match status" value="1"/>
</dbReference>
<sequence>MESQESGKDRHLQLNGGREARNRMNDTSPPKLLLVDDEAALREPLAEYLSRQGFAVTQATSAAEARSRLREDKPDLVLLDIMMPGEDGLSLCRHLVETQDLPVIFLTARGEATDRIVGLEIGADDYVVKPFEPRELVARIRSVLRRSARAPAVPTENEALMFEGWRLDPLKRRLIDPEGAVVAISSVEFRLLMAFLEHPRQVLDRDRLLDMVQGREAHLFDRAVDNQVSRLRRKIEADSRNPQLIQTVWGGGYMLATDVRRAPLDAE</sequence>
<dbReference type="PANTHER" id="PTHR48111:SF4">
    <property type="entry name" value="DNA-BINDING DUAL TRANSCRIPTIONAL REGULATOR OMPR"/>
    <property type="match status" value="1"/>
</dbReference>
<dbReference type="FunFam" id="1.10.10.10:FF:000099">
    <property type="entry name" value="Two-component system response regulator TorR"/>
    <property type="match status" value="1"/>
</dbReference>
<dbReference type="AlphaFoldDB" id="A0A916TP74"/>
<dbReference type="FunFam" id="3.40.50.2300:FF:000001">
    <property type="entry name" value="DNA-binding response regulator PhoB"/>
    <property type="match status" value="1"/>
</dbReference>
<keyword evidence="15" id="KW-1185">Reference proteome</keyword>
<evidence type="ECO:0000259" key="12">
    <source>
        <dbReference type="PROSITE" id="PS50110"/>
    </source>
</evidence>
<dbReference type="InterPro" id="IPR001789">
    <property type="entry name" value="Sig_transdc_resp-reg_receiver"/>
</dbReference>
<feature type="DNA-binding region" description="OmpR/PhoB-type" evidence="10">
    <location>
        <begin position="157"/>
        <end position="257"/>
    </location>
</feature>
<evidence type="ECO:0000256" key="5">
    <source>
        <dbReference type="ARBA" id="ARBA00023015"/>
    </source>
</evidence>
<organism evidence="14 15">
    <name type="scientific">Novosphingobium endophyticum</name>
    <dbReference type="NCBI Taxonomy" id="1955250"/>
    <lineage>
        <taxon>Bacteria</taxon>
        <taxon>Pseudomonadati</taxon>
        <taxon>Pseudomonadota</taxon>
        <taxon>Alphaproteobacteria</taxon>
        <taxon>Sphingomonadales</taxon>
        <taxon>Sphingomonadaceae</taxon>
        <taxon>Novosphingobium</taxon>
    </lineage>
</organism>
<name>A0A916TP74_9SPHN</name>
<dbReference type="GO" id="GO:0032993">
    <property type="term" value="C:protein-DNA complex"/>
    <property type="evidence" value="ECO:0007669"/>
    <property type="project" value="TreeGrafter"/>
</dbReference>
<dbReference type="PROSITE" id="PS51755">
    <property type="entry name" value="OMPR_PHOB"/>
    <property type="match status" value="1"/>
</dbReference>
<feature type="domain" description="Response regulatory" evidence="12">
    <location>
        <begin position="31"/>
        <end position="144"/>
    </location>
</feature>
<feature type="modified residue" description="4-aspartylphosphate" evidence="9">
    <location>
        <position position="80"/>
    </location>
</feature>
<protein>
    <recommendedName>
        <fullName evidence="8">Regulatory protein VirG</fullName>
    </recommendedName>
</protein>
<feature type="compositionally biased region" description="Basic and acidic residues" evidence="11">
    <location>
        <begin position="1"/>
        <end position="24"/>
    </location>
</feature>
<keyword evidence="5" id="KW-0805">Transcription regulation</keyword>
<reference evidence="14" key="2">
    <citation type="submission" date="2020-09" db="EMBL/GenBank/DDBJ databases">
        <authorList>
            <person name="Sun Q."/>
            <person name="Zhou Y."/>
        </authorList>
    </citation>
    <scope>NUCLEOTIDE SEQUENCE</scope>
    <source>
        <strain evidence="14">CGMCC 1.15095</strain>
    </source>
</reference>
<feature type="domain" description="OmpR/PhoB-type" evidence="13">
    <location>
        <begin position="157"/>
        <end position="257"/>
    </location>
</feature>
<keyword evidence="4" id="KW-0902">Two-component regulatory system</keyword>
<evidence type="ECO:0000256" key="4">
    <source>
        <dbReference type="ARBA" id="ARBA00023012"/>
    </source>
</evidence>
<dbReference type="CDD" id="cd00383">
    <property type="entry name" value="trans_reg_C"/>
    <property type="match status" value="1"/>
</dbReference>
<dbReference type="PROSITE" id="PS50110">
    <property type="entry name" value="RESPONSE_REGULATORY"/>
    <property type="match status" value="1"/>
</dbReference>
<dbReference type="SUPFAM" id="SSF46894">
    <property type="entry name" value="C-terminal effector domain of the bipartite response regulators"/>
    <property type="match status" value="1"/>
</dbReference>
<keyword evidence="3 9" id="KW-0597">Phosphoprotein</keyword>
<dbReference type="Proteomes" id="UP000608154">
    <property type="component" value="Unassembled WGS sequence"/>
</dbReference>
<evidence type="ECO:0000256" key="7">
    <source>
        <dbReference type="ARBA" id="ARBA00023163"/>
    </source>
</evidence>
<dbReference type="Gene3D" id="6.10.250.690">
    <property type="match status" value="1"/>
</dbReference>
<dbReference type="CDD" id="cd17574">
    <property type="entry name" value="REC_OmpR"/>
    <property type="match status" value="1"/>
</dbReference>
<feature type="region of interest" description="Disordered" evidence="11">
    <location>
        <begin position="1"/>
        <end position="30"/>
    </location>
</feature>
<dbReference type="GO" id="GO:0000976">
    <property type="term" value="F:transcription cis-regulatory region binding"/>
    <property type="evidence" value="ECO:0007669"/>
    <property type="project" value="TreeGrafter"/>
</dbReference>
<reference evidence="14" key="1">
    <citation type="journal article" date="2014" name="Int. J. Syst. Evol. Microbiol.">
        <title>Complete genome sequence of Corynebacterium casei LMG S-19264T (=DSM 44701T), isolated from a smear-ripened cheese.</title>
        <authorList>
            <consortium name="US DOE Joint Genome Institute (JGI-PGF)"/>
            <person name="Walter F."/>
            <person name="Albersmeier A."/>
            <person name="Kalinowski J."/>
            <person name="Ruckert C."/>
        </authorList>
    </citation>
    <scope>NUCLEOTIDE SEQUENCE</scope>
    <source>
        <strain evidence="14">CGMCC 1.15095</strain>
    </source>
</reference>
<evidence type="ECO:0000256" key="1">
    <source>
        <dbReference type="ARBA" id="ARBA00004496"/>
    </source>
</evidence>
<evidence type="ECO:0000256" key="3">
    <source>
        <dbReference type="ARBA" id="ARBA00022553"/>
    </source>
</evidence>
<dbReference type="GO" id="GO:0005829">
    <property type="term" value="C:cytosol"/>
    <property type="evidence" value="ECO:0007669"/>
    <property type="project" value="TreeGrafter"/>
</dbReference>
<dbReference type="InterPro" id="IPR036388">
    <property type="entry name" value="WH-like_DNA-bd_sf"/>
</dbReference>
<dbReference type="SMART" id="SM00448">
    <property type="entry name" value="REC"/>
    <property type="match status" value="1"/>
</dbReference>
<evidence type="ECO:0000313" key="15">
    <source>
        <dbReference type="Proteomes" id="UP000608154"/>
    </source>
</evidence>
<dbReference type="PANTHER" id="PTHR48111">
    <property type="entry name" value="REGULATOR OF RPOS"/>
    <property type="match status" value="1"/>
</dbReference>